<dbReference type="Gene3D" id="3.40.50.1000">
    <property type="entry name" value="HAD superfamily/HAD-like"/>
    <property type="match status" value="1"/>
</dbReference>
<dbReference type="InterPro" id="IPR018303">
    <property type="entry name" value="ATPase_P-typ_P_site"/>
</dbReference>
<dbReference type="InterPro" id="IPR006121">
    <property type="entry name" value="HMA_dom"/>
</dbReference>
<dbReference type="InterPro" id="IPR017969">
    <property type="entry name" value="Heavy-metal-associated_CS"/>
</dbReference>
<dbReference type="SFLD" id="SFLDG00002">
    <property type="entry name" value="C1.7:_P-type_atpase_like"/>
    <property type="match status" value="1"/>
</dbReference>
<dbReference type="InterPro" id="IPR023298">
    <property type="entry name" value="ATPase_P-typ_TM_dom_sf"/>
</dbReference>
<feature type="transmembrane region" description="Helical" evidence="11">
    <location>
        <begin position="168"/>
        <end position="191"/>
    </location>
</feature>
<evidence type="ECO:0000256" key="1">
    <source>
        <dbReference type="ARBA" id="ARBA00004651"/>
    </source>
</evidence>
<dbReference type="PRINTS" id="PR00943">
    <property type="entry name" value="CUATPASE"/>
</dbReference>
<dbReference type="GO" id="GO:0055070">
    <property type="term" value="P:copper ion homeostasis"/>
    <property type="evidence" value="ECO:0007669"/>
    <property type="project" value="TreeGrafter"/>
</dbReference>
<dbReference type="GO" id="GO:0043682">
    <property type="term" value="F:P-type divalent copper transporter activity"/>
    <property type="evidence" value="ECO:0007669"/>
    <property type="project" value="TreeGrafter"/>
</dbReference>
<feature type="transmembrane region" description="Helical" evidence="11">
    <location>
        <begin position="733"/>
        <end position="752"/>
    </location>
</feature>
<feature type="transmembrane region" description="Helical" evidence="11">
    <location>
        <begin position="384"/>
        <end position="407"/>
    </location>
</feature>
<dbReference type="GO" id="GO:0005886">
    <property type="term" value="C:plasma membrane"/>
    <property type="evidence" value="ECO:0007669"/>
    <property type="project" value="UniProtKB-SubCell"/>
</dbReference>
<comment type="similarity">
    <text evidence="2 11">Belongs to the cation transport ATPase (P-type) (TC 3.A.3) family. Type IB subfamily.</text>
</comment>
<feature type="transmembrane region" description="Helical" evidence="11">
    <location>
        <begin position="101"/>
        <end position="122"/>
    </location>
</feature>
<dbReference type="InterPro" id="IPR023214">
    <property type="entry name" value="HAD_sf"/>
</dbReference>
<evidence type="ECO:0000256" key="4">
    <source>
        <dbReference type="ARBA" id="ARBA00022692"/>
    </source>
</evidence>
<dbReference type="Proteomes" id="UP000176494">
    <property type="component" value="Unassembled WGS sequence"/>
</dbReference>
<protein>
    <submittedName>
        <fullName evidence="13">Copper-translocating P-type ATPase</fullName>
    </submittedName>
</protein>
<feature type="transmembrane region" description="Helical" evidence="11">
    <location>
        <begin position="203"/>
        <end position="221"/>
    </location>
</feature>
<dbReference type="InterPro" id="IPR044492">
    <property type="entry name" value="P_typ_ATPase_HD_dom"/>
</dbReference>
<dbReference type="NCBIfam" id="TIGR01525">
    <property type="entry name" value="ATPase-IB_hvy"/>
    <property type="match status" value="1"/>
</dbReference>
<dbReference type="EMBL" id="MHTG01000024">
    <property type="protein sequence ID" value="OHA56994.1"/>
    <property type="molecule type" value="Genomic_DNA"/>
</dbReference>
<keyword evidence="3 11" id="KW-1003">Cell membrane</keyword>
<comment type="caution">
    <text evidence="13">The sequence shown here is derived from an EMBL/GenBank/DDBJ whole genome shotgun (WGS) entry which is preliminary data.</text>
</comment>
<reference evidence="13 14" key="1">
    <citation type="journal article" date="2016" name="Nat. Commun.">
        <title>Thousands of microbial genomes shed light on interconnected biogeochemical processes in an aquifer system.</title>
        <authorList>
            <person name="Anantharaman K."/>
            <person name="Brown C.T."/>
            <person name="Hug L.A."/>
            <person name="Sharon I."/>
            <person name="Castelle C.J."/>
            <person name="Probst A.J."/>
            <person name="Thomas B.C."/>
            <person name="Singh A."/>
            <person name="Wilkins M.J."/>
            <person name="Karaoz U."/>
            <person name="Brodie E.L."/>
            <person name="Williams K.H."/>
            <person name="Hubbard S.S."/>
            <person name="Banfield J.F."/>
        </authorList>
    </citation>
    <scope>NUCLEOTIDE SEQUENCE [LARGE SCALE GENOMIC DNA]</scope>
</reference>
<dbReference type="PANTHER" id="PTHR43520">
    <property type="entry name" value="ATP7, ISOFORM B"/>
    <property type="match status" value="1"/>
</dbReference>
<dbReference type="SUPFAM" id="SSF55008">
    <property type="entry name" value="HMA, heavy metal-associated domain"/>
    <property type="match status" value="1"/>
</dbReference>
<accession>A0A1G2Q8Z3</accession>
<keyword evidence="9 11" id="KW-1133">Transmembrane helix</keyword>
<keyword evidence="10 11" id="KW-0472">Membrane</keyword>
<evidence type="ECO:0000259" key="12">
    <source>
        <dbReference type="PROSITE" id="PS50846"/>
    </source>
</evidence>
<evidence type="ECO:0000313" key="13">
    <source>
        <dbReference type="EMBL" id="OHA56994.1"/>
    </source>
</evidence>
<dbReference type="InterPro" id="IPR001757">
    <property type="entry name" value="P_typ_ATPase"/>
</dbReference>
<dbReference type="SFLD" id="SFLDF00027">
    <property type="entry name" value="p-type_atpase"/>
    <property type="match status" value="1"/>
</dbReference>
<evidence type="ECO:0000256" key="5">
    <source>
        <dbReference type="ARBA" id="ARBA00022723"/>
    </source>
</evidence>
<dbReference type="AlphaFoldDB" id="A0A1G2Q8Z3"/>
<keyword evidence="8" id="KW-1278">Translocase</keyword>
<evidence type="ECO:0000256" key="7">
    <source>
        <dbReference type="ARBA" id="ARBA00022840"/>
    </source>
</evidence>
<sequence>MEHQKQYAVIGMNCATCALTVEAALKKVPGVKVANVNFAAETASVTGDHSLTTETLIEAVAKTGYRLVALDHHSDDMEDMSGHDHARMLKAEDLATMRQRVMVGAVLSLVIILLSLPDYLPWLGEVTPMTARLLILTALAAPVEFWVGAGFWRSAFLSARNWQVNMDTLVVLGTGAAFFAGLAVVGLSLAGVPLVQGGVRLDAYFDVAAVVVTLVLVGKYLEAKAKSRASGAIEKLLRLGAKTAHLLGPDGALSDVAVELIKVGNRLLVRPGEKIPIDGVVREGQSAVDESMVSGESVPVEKGIGASVIGATINTTGTLTVEATKVGQDTFLAQMVKLVSEAQGSKAPIQRFADRVIAYFVPIVMVVAFSTFIIWLIWGPAPAITYALVNAVAVLVVACPCALGLATPTAIMVGTGKAAERGVIIRSAATLELAGRVKTVVLDKTGTITKGELKVSQVELAADENETSILSLAASLEQKSEHPIARAIENLAGERGIKLWPVSNFQAAAGGGITGQVEQDGQPIEVAVGSPEFIGKQAMEIDDEWTVKIARLENVGQTVIAVAVAGRLHGVIALADELKPGAKQAIDRLRQLGIKPILLTGDNERVAKAIAIQVGITDVRANIKPEGKLAVIAELQAAGELVAMVGDGINDAPALAKADIGIAIGTGTDVAIEAADITLVSGEPRAIAEAITISRRTLTNIKQNLFWASIYNLVLIPVAAGVLWPVFGILLNPILAGGAMALSSVSVVLNSLRLKRLKF</sequence>
<dbReference type="GO" id="GO:0016887">
    <property type="term" value="F:ATP hydrolysis activity"/>
    <property type="evidence" value="ECO:0007669"/>
    <property type="project" value="InterPro"/>
</dbReference>
<dbReference type="Gene3D" id="2.70.150.10">
    <property type="entry name" value="Calcium-transporting ATPase, cytoplasmic transduction domain A"/>
    <property type="match status" value="1"/>
</dbReference>
<feature type="transmembrane region" description="Helical" evidence="11">
    <location>
        <begin position="705"/>
        <end position="727"/>
    </location>
</feature>
<name>A0A1G2Q8Z3_9BACT</name>
<dbReference type="SUPFAM" id="SSF81665">
    <property type="entry name" value="Calcium ATPase, transmembrane domain M"/>
    <property type="match status" value="1"/>
</dbReference>
<evidence type="ECO:0000256" key="6">
    <source>
        <dbReference type="ARBA" id="ARBA00022741"/>
    </source>
</evidence>
<dbReference type="SUPFAM" id="SSF81653">
    <property type="entry name" value="Calcium ATPase, transduction domain A"/>
    <property type="match status" value="1"/>
</dbReference>
<evidence type="ECO:0000256" key="2">
    <source>
        <dbReference type="ARBA" id="ARBA00006024"/>
    </source>
</evidence>
<dbReference type="PROSITE" id="PS50846">
    <property type="entry name" value="HMA_2"/>
    <property type="match status" value="1"/>
</dbReference>
<evidence type="ECO:0000256" key="8">
    <source>
        <dbReference type="ARBA" id="ARBA00022967"/>
    </source>
</evidence>
<dbReference type="InterPro" id="IPR036412">
    <property type="entry name" value="HAD-like_sf"/>
</dbReference>
<dbReference type="InterPro" id="IPR027256">
    <property type="entry name" value="P-typ_ATPase_IB"/>
</dbReference>
<dbReference type="GO" id="GO:0005507">
    <property type="term" value="F:copper ion binding"/>
    <property type="evidence" value="ECO:0007669"/>
    <property type="project" value="TreeGrafter"/>
</dbReference>
<dbReference type="GO" id="GO:0005524">
    <property type="term" value="F:ATP binding"/>
    <property type="evidence" value="ECO:0007669"/>
    <property type="project" value="UniProtKB-UniRule"/>
</dbReference>
<keyword evidence="6 11" id="KW-0547">Nucleotide-binding</keyword>
<keyword evidence="7 11" id="KW-0067">ATP-binding</keyword>
<dbReference type="FunFam" id="2.70.150.10:FF:000020">
    <property type="entry name" value="Copper-exporting P-type ATPase A"/>
    <property type="match status" value="1"/>
</dbReference>
<dbReference type="InterPro" id="IPR059000">
    <property type="entry name" value="ATPase_P-type_domA"/>
</dbReference>
<keyword evidence="4 11" id="KW-0812">Transmembrane</keyword>
<dbReference type="Pfam" id="PF00403">
    <property type="entry name" value="HMA"/>
    <property type="match status" value="1"/>
</dbReference>
<evidence type="ECO:0000256" key="10">
    <source>
        <dbReference type="ARBA" id="ARBA00023136"/>
    </source>
</evidence>
<organism evidence="13 14">
    <name type="scientific">Candidatus Vogelbacteria bacterium GWA1_51_14</name>
    <dbReference type="NCBI Taxonomy" id="1802435"/>
    <lineage>
        <taxon>Bacteria</taxon>
        <taxon>Candidatus Vogeliibacteriota</taxon>
    </lineage>
</organism>
<feature type="transmembrane region" description="Helical" evidence="11">
    <location>
        <begin position="134"/>
        <end position="156"/>
    </location>
</feature>
<feature type="domain" description="HMA" evidence="12">
    <location>
        <begin position="3"/>
        <end position="68"/>
    </location>
</feature>
<keyword evidence="5 11" id="KW-0479">Metal-binding</keyword>
<dbReference type="PANTHER" id="PTHR43520:SF8">
    <property type="entry name" value="P-TYPE CU(+) TRANSPORTER"/>
    <property type="match status" value="1"/>
</dbReference>
<dbReference type="InterPro" id="IPR008250">
    <property type="entry name" value="ATPase_P-typ_transduc_dom_A_sf"/>
</dbReference>
<dbReference type="SFLD" id="SFLDS00003">
    <property type="entry name" value="Haloacid_Dehalogenase"/>
    <property type="match status" value="1"/>
</dbReference>
<dbReference type="PROSITE" id="PS01047">
    <property type="entry name" value="HMA_1"/>
    <property type="match status" value="1"/>
</dbReference>
<dbReference type="InterPro" id="IPR036163">
    <property type="entry name" value="HMA_dom_sf"/>
</dbReference>
<dbReference type="Pfam" id="PF00122">
    <property type="entry name" value="E1-E2_ATPase"/>
    <property type="match status" value="1"/>
</dbReference>
<comment type="subcellular location">
    <subcellularLocation>
        <location evidence="1">Cell membrane</location>
        <topology evidence="1">Multi-pass membrane protein</topology>
    </subcellularLocation>
</comment>
<dbReference type="InterPro" id="IPR023299">
    <property type="entry name" value="ATPase_P-typ_cyto_dom_N"/>
</dbReference>
<dbReference type="SUPFAM" id="SSF56784">
    <property type="entry name" value="HAD-like"/>
    <property type="match status" value="1"/>
</dbReference>
<gene>
    <name evidence="13" type="ORF">A2114_00445</name>
</gene>
<evidence type="ECO:0000256" key="9">
    <source>
        <dbReference type="ARBA" id="ARBA00022989"/>
    </source>
</evidence>
<dbReference type="NCBIfam" id="TIGR01511">
    <property type="entry name" value="ATPase-IB1_Cu"/>
    <property type="match status" value="1"/>
</dbReference>
<dbReference type="PRINTS" id="PR00119">
    <property type="entry name" value="CATATPASE"/>
</dbReference>
<dbReference type="Gene3D" id="3.30.70.100">
    <property type="match status" value="1"/>
</dbReference>
<feature type="transmembrane region" description="Helical" evidence="11">
    <location>
        <begin position="356"/>
        <end position="378"/>
    </location>
</feature>
<evidence type="ECO:0000313" key="14">
    <source>
        <dbReference type="Proteomes" id="UP000176494"/>
    </source>
</evidence>
<dbReference type="PROSITE" id="PS00154">
    <property type="entry name" value="ATPASE_E1_E2"/>
    <property type="match status" value="1"/>
</dbReference>
<evidence type="ECO:0000256" key="11">
    <source>
        <dbReference type="RuleBase" id="RU362081"/>
    </source>
</evidence>
<dbReference type="Gene3D" id="3.40.1110.10">
    <property type="entry name" value="Calcium-transporting ATPase, cytoplasmic domain N"/>
    <property type="match status" value="1"/>
</dbReference>
<dbReference type="NCBIfam" id="TIGR01494">
    <property type="entry name" value="ATPase_P-type"/>
    <property type="match status" value="1"/>
</dbReference>
<dbReference type="STRING" id="1802435.A2114_00445"/>
<dbReference type="CDD" id="cd02094">
    <property type="entry name" value="P-type_ATPase_Cu-like"/>
    <property type="match status" value="1"/>
</dbReference>
<dbReference type="Pfam" id="PF00702">
    <property type="entry name" value="Hydrolase"/>
    <property type="match status" value="1"/>
</dbReference>
<dbReference type="CDD" id="cd00371">
    <property type="entry name" value="HMA"/>
    <property type="match status" value="1"/>
</dbReference>
<proteinExistence type="inferred from homology"/>
<evidence type="ECO:0000256" key="3">
    <source>
        <dbReference type="ARBA" id="ARBA00022475"/>
    </source>
</evidence>
<dbReference type="SUPFAM" id="SSF81660">
    <property type="entry name" value="Metal cation-transporting ATPase, ATP-binding domain N"/>
    <property type="match status" value="1"/>
</dbReference>